<dbReference type="Proteomes" id="UP000291072">
    <property type="component" value="Unassembled WGS sequence"/>
</dbReference>
<dbReference type="PROSITE" id="PS01125">
    <property type="entry name" value="ROK"/>
    <property type="match status" value="1"/>
</dbReference>
<dbReference type="OrthoDB" id="9810372at2"/>
<evidence type="ECO:0000256" key="1">
    <source>
        <dbReference type="ARBA" id="ARBA00006479"/>
    </source>
</evidence>
<sequence length="296" mass="31957">MGEIMKILAIDLGGTTAKVALMVKDEITKRWIVPTDVENIFQNIKDNLEGLDLSEVDRIGLSMPGFINHETGVVKLSGNLKLKDFDAKGEFKRIFGKEVYVLNDANAAAMGEYWKGAGTDYSSIVFYTIGTGIGGGLIINNKLVYGNNGYAGEFGHAGMMQSKFKCSCGLDNCVEPLSSATGIEKLLSEHYGKKTTIKEMSTKIAEKDPEVIKLMKEALMPLSSHMAIMQTAINPDAIIIGGGPSALGQPLIDIIAENLNTMQLPFIQKSTKLLIASTKNDAGIYGATIWAKNKGQ</sequence>
<comment type="caution">
    <text evidence="2">The sequence shown here is derived from an EMBL/GenBank/DDBJ whole genome shotgun (WGS) entry which is preliminary data.</text>
</comment>
<comment type="similarity">
    <text evidence="1">Belongs to the ROK (NagC/XylR) family.</text>
</comment>
<dbReference type="SUPFAM" id="SSF53067">
    <property type="entry name" value="Actin-like ATPase domain"/>
    <property type="match status" value="1"/>
</dbReference>
<dbReference type="EMBL" id="PSZP01000033">
    <property type="protein sequence ID" value="TCG10566.1"/>
    <property type="molecule type" value="Genomic_DNA"/>
</dbReference>
<keyword evidence="3" id="KW-1185">Reference proteome</keyword>
<name>A0A4R0XIY1_9MOLU</name>
<gene>
    <name evidence="2" type="ORF">C4B25_03665</name>
</gene>
<protein>
    <submittedName>
        <fullName evidence="2">Glucose kinase</fullName>
    </submittedName>
</protein>
<dbReference type="InterPro" id="IPR049874">
    <property type="entry name" value="ROK_cs"/>
</dbReference>
<keyword evidence="2" id="KW-0808">Transferase</keyword>
<evidence type="ECO:0000313" key="2">
    <source>
        <dbReference type="EMBL" id="TCG10566.1"/>
    </source>
</evidence>
<organism evidence="2 3">
    <name type="scientific">Mycoplasma todarodis</name>
    <dbReference type="NCBI Taxonomy" id="1937191"/>
    <lineage>
        <taxon>Bacteria</taxon>
        <taxon>Bacillati</taxon>
        <taxon>Mycoplasmatota</taxon>
        <taxon>Mollicutes</taxon>
        <taxon>Mycoplasmataceae</taxon>
        <taxon>Mycoplasma</taxon>
    </lineage>
</organism>
<dbReference type="Pfam" id="PF00480">
    <property type="entry name" value="ROK"/>
    <property type="match status" value="1"/>
</dbReference>
<dbReference type="InterPro" id="IPR000600">
    <property type="entry name" value="ROK"/>
</dbReference>
<dbReference type="PANTHER" id="PTHR18964">
    <property type="entry name" value="ROK (REPRESSOR, ORF, KINASE) FAMILY"/>
    <property type="match status" value="1"/>
</dbReference>
<dbReference type="PANTHER" id="PTHR18964:SF149">
    <property type="entry name" value="BIFUNCTIONAL UDP-N-ACETYLGLUCOSAMINE 2-EPIMERASE_N-ACETYLMANNOSAMINE KINASE"/>
    <property type="match status" value="1"/>
</dbReference>
<proteinExistence type="inferred from homology"/>
<dbReference type="Gene3D" id="3.30.420.40">
    <property type="match status" value="2"/>
</dbReference>
<dbReference type="GO" id="GO:0016301">
    <property type="term" value="F:kinase activity"/>
    <property type="evidence" value="ECO:0007669"/>
    <property type="project" value="UniProtKB-KW"/>
</dbReference>
<accession>A0A4R0XIY1</accession>
<dbReference type="AlphaFoldDB" id="A0A4R0XIY1"/>
<evidence type="ECO:0000313" key="3">
    <source>
        <dbReference type="Proteomes" id="UP000291072"/>
    </source>
</evidence>
<reference evidence="2 3" key="1">
    <citation type="submission" date="2018-02" db="EMBL/GenBank/DDBJ databases">
        <title>Mycoplasma marinum and Mycoplasma todarodis sp. nov., moderately halophilic and psychrotolerant mycoplasmas isolated from cephalopods.</title>
        <authorList>
            <person name="Viver T."/>
        </authorList>
    </citation>
    <scope>NUCLEOTIDE SEQUENCE [LARGE SCALE GENOMIC DNA]</scope>
    <source>
        <strain evidence="2 3">5H</strain>
    </source>
</reference>
<dbReference type="InterPro" id="IPR043129">
    <property type="entry name" value="ATPase_NBD"/>
</dbReference>
<keyword evidence="2" id="KW-0418">Kinase</keyword>